<organism evidence="3">
    <name type="scientific">freshwater metagenome</name>
    <dbReference type="NCBI Taxonomy" id="449393"/>
    <lineage>
        <taxon>unclassified sequences</taxon>
        <taxon>metagenomes</taxon>
        <taxon>ecological metagenomes</taxon>
    </lineage>
</organism>
<dbReference type="AlphaFoldDB" id="A0A6J6YCD0"/>
<dbReference type="InterPro" id="IPR046342">
    <property type="entry name" value="CBS_dom_sf"/>
</dbReference>
<dbReference type="Pfam" id="PF00571">
    <property type="entry name" value="CBS"/>
    <property type="match status" value="2"/>
</dbReference>
<gene>
    <name evidence="3" type="ORF">UFOPK3077_00922</name>
    <name evidence="4" type="ORF">UFOPK3667_00906</name>
    <name evidence="5" type="ORF">UFOPK3903_01190</name>
</gene>
<dbReference type="SUPFAM" id="SSF54631">
    <property type="entry name" value="CBS-domain pair"/>
    <property type="match status" value="1"/>
</dbReference>
<dbReference type="EMBL" id="CAFAAS010000008">
    <property type="protein sequence ID" value="CAB4807070.1"/>
    <property type="molecule type" value="Genomic_DNA"/>
</dbReference>
<dbReference type="PANTHER" id="PTHR43080:SF2">
    <property type="entry name" value="CBS DOMAIN-CONTAINING PROTEIN"/>
    <property type="match status" value="1"/>
</dbReference>
<dbReference type="PROSITE" id="PS51371">
    <property type="entry name" value="CBS"/>
    <property type="match status" value="2"/>
</dbReference>
<dbReference type="EMBL" id="CAFBMU010000009">
    <property type="protein sequence ID" value="CAB4924382.1"/>
    <property type="molecule type" value="Genomic_DNA"/>
</dbReference>
<dbReference type="InterPro" id="IPR044725">
    <property type="entry name" value="CBSX3_CBS_dom"/>
</dbReference>
<evidence type="ECO:0000313" key="5">
    <source>
        <dbReference type="EMBL" id="CAB4981475.1"/>
    </source>
</evidence>
<accession>A0A6J6YCD0</accession>
<feature type="domain" description="CBS" evidence="2">
    <location>
        <begin position="74"/>
        <end position="130"/>
    </location>
</feature>
<evidence type="ECO:0000256" key="1">
    <source>
        <dbReference type="ARBA" id="ARBA00023122"/>
    </source>
</evidence>
<dbReference type="CDD" id="cd04623">
    <property type="entry name" value="CBS_pair_bac_euk"/>
    <property type="match status" value="1"/>
</dbReference>
<dbReference type="EMBL" id="CAFBOD010000014">
    <property type="protein sequence ID" value="CAB4981475.1"/>
    <property type="molecule type" value="Genomic_DNA"/>
</dbReference>
<keyword evidence="1" id="KW-0129">CBS domain</keyword>
<dbReference type="InterPro" id="IPR000644">
    <property type="entry name" value="CBS_dom"/>
</dbReference>
<dbReference type="PANTHER" id="PTHR43080">
    <property type="entry name" value="CBS DOMAIN-CONTAINING PROTEIN CBSX3, MITOCHONDRIAL"/>
    <property type="match status" value="1"/>
</dbReference>
<evidence type="ECO:0000259" key="2">
    <source>
        <dbReference type="PROSITE" id="PS51371"/>
    </source>
</evidence>
<name>A0A6J6YCD0_9ZZZZ</name>
<dbReference type="SMART" id="SM00116">
    <property type="entry name" value="CBS"/>
    <property type="match status" value="2"/>
</dbReference>
<evidence type="ECO:0000313" key="3">
    <source>
        <dbReference type="EMBL" id="CAB4807070.1"/>
    </source>
</evidence>
<dbReference type="Gene3D" id="3.10.580.10">
    <property type="entry name" value="CBS-domain"/>
    <property type="match status" value="1"/>
</dbReference>
<feature type="domain" description="CBS" evidence="2">
    <location>
        <begin position="6"/>
        <end position="64"/>
    </location>
</feature>
<protein>
    <submittedName>
        <fullName evidence="3">Unannotated protein</fullName>
    </submittedName>
</protein>
<sequence>MKIASLITGKRVATISSSATLHDLVNALRDHHVGALVVSPDGKKIDGIVSERDVVRAMPSKLDGLANMRVGDLMTREVITCSPNSTVAELMTMMTERRIRHVPVIDETGNLVSIVSIGDVVKAHISDLDTERKALSDYVNS</sequence>
<evidence type="ECO:0000313" key="4">
    <source>
        <dbReference type="EMBL" id="CAB4924382.1"/>
    </source>
</evidence>
<dbReference type="InterPro" id="IPR051257">
    <property type="entry name" value="Diverse_CBS-Domain"/>
</dbReference>
<proteinExistence type="predicted"/>
<reference evidence="3" key="1">
    <citation type="submission" date="2020-05" db="EMBL/GenBank/DDBJ databases">
        <authorList>
            <person name="Chiriac C."/>
            <person name="Salcher M."/>
            <person name="Ghai R."/>
            <person name="Kavagutti S V."/>
        </authorList>
    </citation>
    <scope>NUCLEOTIDE SEQUENCE</scope>
</reference>